<evidence type="ECO:0000313" key="4">
    <source>
        <dbReference type="Proteomes" id="UP001611383"/>
    </source>
</evidence>
<evidence type="ECO:0000256" key="1">
    <source>
        <dbReference type="SAM" id="MobiDB-lite"/>
    </source>
</evidence>
<dbReference type="RefSeq" id="WP_395819361.1">
    <property type="nucleotide sequence ID" value="NZ_CP043494.1"/>
</dbReference>
<evidence type="ECO:0000256" key="2">
    <source>
        <dbReference type="SAM" id="SignalP"/>
    </source>
</evidence>
<sequence>MTRDLWFHSRAWRLPRPLCCALLVLALGPLDLQARAASEPSEVSAPSRSPFVRACAALEAGNLDSAASDILALRQFLPESPEPRLLQALLDLRRTRPELGWRDAFIQAWNDIGRPDFRDSPLLEEDPEPAATGPSPEQVWRRELSAEQRFVLALSMSPEAERARALFQQIPESAPPELLVAAVDYLERDKLPAPLRARSRIALRARLAALSAQHPESMLLRALLLLEGTDAKAPFTPRELQELEALSQLPDWRQTGFLSLYRYALGHLEATGVSLPKNHAYTLAVMSLVSPVPVLLQRRTEASRDALTPAERQRLAEALWRIGSRISEESSIVERFVGLSLMKKAATELGDDARLLQATEVLDEGRAAYAALESAATTRWPLPSLRQAMIDSSMSNEVAHMHAFRSPKAGAQ</sequence>
<protein>
    <submittedName>
        <fullName evidence="3">Uncharacterized protein</fullName>
    </submittedName>
</protein>
<feature type="region of interest" description="Disordered" evidence="1">
    <location>
        <begin position="117"/>
        <end position="138"/>
    </location>
</feature>
<dbReference type="EMBL" id="CP043494">
    <property type="protein sequence ID" value="WNG45151.1"/>
    <property type="molecule type" value="Genomic_DNA"/>
</dbReference>
<feature type="signal peptide" evidence="2">
    <location>
        <begin position="1"/>
        <end position="36"/>
    </location>
</feature>
<proteinExistence type="predicted"/>
<dbReference type="Proteomes" id="UP001611383">
    <property type="component" value="Chromosome"/>
</dbReference>
<gene>
    <name evidence="3" type="ORF">F0U60_14320</name>
</gene>
<name>A0ABY9WMW1_9BACT</name>
<organism evidence="3 4">
    <name type="scientific">Archangium minus</name>
    <dbReference type="NCBI Taxonomy" id="83450"/>
    <lineage>
        <taxon>Bacteria</taxon>
        <taxon>Pseudomonadati</taxon>
        <taxon>Myxococcota</taxon>
        <taxon>Myxococcia</taxon>
        <taxon>Myxococcales</taxon>
        <taxon>Cystobacterineae</taxon>
        <taxon>Archangiaceae</taxon>
        <taxon>Archangium</taxon>
    </lineage>
</organism>
<evidence type="ECO:0000313" key="3">
    <source>
        <dbReference type="EMBL" id="WNG45151.1"/>
    </source>
</evidence>
<keyword evidence="4" id="KW-1185">Reference proteome</keyword>
<reference evidence="3 4" key="1">
    <citation type="submission" date="2019-08" db="EMBL/GenBank/DDBJ databases">
        <title>Archangium and Cystobacter genomes.</title>
        <authorList>
            <person name="Chen I.-C.K."/>
            <person name="Wielgoss S."/>
        </authorList>
    </citation>
    <scope>NUCLEOTIDE SEQUENCE [LARGE SCALE GENOMIC DNA]</scope>
    <source>
        <strain evidence="3 4">Cbm 6</strain>
    </source>
</reference>
<keyword evidence="2" id="KW-0732">Signal</keyword>
<accession>A0ABY9WMW1</accession>
<feature type="chain" id="PRO_5047116948" evidence="2">
    <location>
        <begin position="37"/>
        <end position="412"/>
    </location>
</feature>